<dbReference type="PANTHER" id="PTHR13486">
    <property type="entry name" value="TELOMERE LENGTH AND SILENCING PROTEIN 1 TLS1 FAMILY MEMBER"/>
    <property type="match status" value="1"/>
</dbReference>
<evidence type="ECO:0000256" key="3">
    <source>
        <dbReference type="ARBA" id="ARBA00023242"/>
    </source>
</evidence>
<dbReference type="Pfam" id="PF07052">
    <property type="entry name" value="Hep_59"/>
    <property type="match status" value="1"/>
</dbReference>
<dbReference type="InterPro" id="IPR010756">
    <property type="entry name" value="Tls1-like"/>
</dbReference>
<dbReference type="EMBL" id="JAUESC010000382">
    <property type="protein sequence ID" value="KAK0588260.1"/>
    <property type="molecule type" value="Genomic_DNA"/>
</dbReference>
<dbReference type="AlphaFoldDB" id="A0AA39SDQ2"/>
<evidence type="ECO:0000256" key="2">
    <source>
        <dbReference type="ARBA" id="ARBA00007643"/>
    </source>
</evidence>
<keyword evidence="3" id="KW-0539">Nucleus</keyword>
<sequence length="233" mass="26664">MGISGVARKVCEILEKTRPIQSSCNCKSFEAKEALRTKGQANKKEVTAAFHFKNTFGDQGIVYHFYLWKLELPNLRHLTFTIIDVVAGASLIDMLVRMIETCPFLHKITLKVKKRNSEESSTRWTTRIAEIQLPKEYKLKNIEETEAANKLPQEKRLMGRTKSEFSIPSSYSADYFQRSRDFAEKLRREHPELYKDRDLKNNGAGPKGPTDNSSDAAGNRQAATDQFMLELIE</sequence>
<name>A0AA39SDQ2_ACESA</name>
<comment type="similarity">
    <text evidence="2">Belongs to the TLS1 family.</text>
</comment>
<evidence type="ECO:0000313" key="6">
    <source>
        <dbReference type="Proteomes" id="UP001168877"/>
    </source>
</evidence>
<proteinExistence type="inferred from homology"/>
<reference evidence="5" key="2">
    <citation type="submission" date="2023-06" db="EMBL/GenBank/DDBJ databases">
        <authorList>
            <person name="Swenson N.G."/>
            <person name="Wegrzyn J.L."/>
            <person name="Mcevoy S.L."/>
        </authorList>
    </citation>
    <scope>NUCLEOTIDE SEQUENCE</scope>
    <source>
        <strain evidence="5">NS2018</strain>
        <tissue evidence="5">Leaf</tissue>
    </source>
</reference>
<organism evidence="5 6">
    <name type="scientific">Acer saccharum</name>
    <name type="common">Sugar maple</name>
    <dbReference type="NCBI Taxonomy" id="4024"/>
    <lineage>
        <taxon>Eukaryota</taxon>
        <taxon>Viridiplantae</taxon>
        <taxon>Streptophyta</taxon>
        <taxon>Embryophyta</taxon>
        <taxon>Tracheophyta</taxon>
        <taxon>Spermatophyta</taxon>
        <taxon>Magnoliopsida</taxon>
        <taxon>eudicotyledons</taxon>
        <taxon>Gunneridae</taxon>
        <taxon>Pentapetalae</taxon>
        <taxon>rosids</taxon>
        <taxon>malvids</taxon>
        <taxon>Sapindales</taxon>
        <taxon>Sapindaceae</taxon>
        <taxon>Hippocastanoideae</taxon>
        <taxon>Acereae</taxon>
        <taxon>Acer</taxon>
    </lineage>
</organism>
<feature type="compositionally biased region" description="Polar residues" evidence="4">
    <location>
        <begin position="210"/>
        <end position="224"/>
    </location>
</feature>
<gene>
    <name evidence="5" type="ORF">LWI29_036831</name>
</gene>
<keyword evidence="6" id="KW-1185">Reference proteome</keyword>
<dbReference type="PANTHER" id="PTHR13486:SF2">
    <property type="entry name" value="SPLICING FACTOR C9ORF78"/>
    <property type="match status" value="1"/>
</dbReference>
<dbReference type="Proteomes" id="UP001168877">
    <property type="component" value="Unassembled WGS sequence"/>
</dbReference>
<comment type="caution">
    <text evidence="5">The sequence shown here is derived from an EMBL/GenBank/DDBJ whole genome shotgun (WGS) entry which is preliminary data.</text>
</comment>
<comment type="subcellular location">
    <subcellularLocation>
        <location evidence="1">Nucleus</location>
    </subcellularLocation>
</comment>
<evidence type="ECO:0000256" key="1">
    <source>
        <dbReference type="ARBA" id="ARBA00004123"/>
    </source>
</evidence>
<protein>
    <submittedName>
        <fullName evidence="5">Uncharacterized protein</fullName>
    </submittedName>
</protein>
<feature type="region of interest" description="Disordered" evidence="4">
    <location>
        <begin position="191"/>
        <end position="225"/>
    </location>
</feature>
<evidence type="ECO:0000313" key="5">
    <source>
        <dbReference type="EMBL" id="KAK0588260.1"/>
    </source>
</evidence>
<accession>A0AA39SDQ2</accession>
<dbReference type="GO" id="GO:0005681">
    <property type="term" value="C:spliceosomal complex"/>
    <property type="evidence" value="ECO:0007669"/>
    <property type="project" value="TreeGrafter"/>
</dbReference>
<evidence type="ECO:0000256" key="4">
    <source>
        <dbReference type="SAM" id="MobiDB-lite"/>
    </source>
</evidence>
<dbReference type="GO" id="GO:0000398">
    <property type="term" value="P:mRNA splicing, via spliceosome"/>
    <property type="evidence" value="ECO:0007669"/>
    <property type="project" value="TreeGrafter"/>
</dbReference>
<feature type="compositionally biased region" description="Basic and acidic residues" evidence="4">
    <location>
        <begin position="191"/>
        <end position="200"/>
    </location>
</feature>
<reference evidence="5" key="1">
    <citation type="journal article" date="2022" name="Plant J.">
        <title>Strategies of tolerance reflected in two North American maple genomes.</title>
        <authorList>
            <person name="McEvoy S.L."/>
            <person name="Sezen U.U."/>
            <person name="Trouern-Trend A."/>
            <person name="McMahon S.M."/>
            <person name="Schaberg P.G."/>
            <person name="Yang J."/>
            <person name="Wegrzyn J.L."/>
            <person name="Swenson N.G."/>
        </authorList>
    </citation>
    <scope>NUCLEOTIDE SEQUENCE</scope>
    <source>
        <strain evidence="5">NS2018</strain>
    </source>
</reference>